<dbReference type="InterPro" id="IPR032466">
    <property type="entry name" value="Metal_Hydrolase"/>
</dbReference>
<dbReference type="Pfam" id="PF02614">
    <property type="entry name" value="UxaC"/>
    <property type="match status" value="1"/>
</dbReference>
<comment type="catalytic activity">
    <reaction evidence="1 7">
        <text>D-glucuronate = D-fructuronate</text>
        <dbReference type="Rhea" id="RHEA:13049"/>
        <dbReference type="ChEBI" id="CHEBI:58720"/>
        <dbReference type="ChEBI" id="CHEBI:59863"/>
        <dbReference type="EC" id="5.3.1.12"/>
    </reaction>
</comment>
<dbReference type="SUPFAM" id="SSF51556">
    <property type="entry name" value="Metallo-dependent hydrolases"/>
    <property type="match status" value="1"/>
</dbReference>
<dbReference type="Proteomes" id="UP000092819">
    <property type="component" value="Unassembled WGS sequence"/>
</dbReference>
<dbReference type="HAMAP" id="MF_00675">
    <property type="entry name" value="UxaC"/>
    <property type="match status" value="1"/>
</dbReference>
<dbReference type="PANTHER" id="PTHR30068:SF4">
    <property type="entry name" value="URONATE ISOMERASE"/>
    <property type="match status" value="1"/>
</dbReference>
<comment type="similarity">
    <text evidence="3 7">Belongs to the metallo-dependent hydrolases superfamily. Uronate isomerase family.</text>
</comment>
<proteinExistence type="inferred from homology"/>
<dbReference type="InterPro" id="IPR003766">
    <property type="entry name" value="Uronate_isomerase"/>
</dbReference>
<accession>A0A1C3JLE8</accession>
<dbReference type="AlphaFoldDB" id="A0A1C3JLE8"/>
<dbReference type="GO" id="GO:0008880">
    <property type="term" value="F:glucuronate isomerase activity"/>
    <property type="evidence" value="ECO:0007669"/>
    <property type="project" value="UniProtKB-UniRule"/>
</dbReference>
<keyword evidence="9" id="KW-1185">Reference proteome</keyword>
<dbReference type="GO" id="GO:0042840">
    <property type="term" value="P:D-glucuronate catabolic process"/>
    <property type="evidence" value="ECO:0007669"/>
    <property type="project" value="TreeGrafter"/>
</dbReference>
<evidence type="ECO:0000256" key="5">
    <source>
        <dbReference type="ARBA" id="ARBA00020555"/>
    </source>
</evidence>
<evidence type="ECO:0000313" key="8">
    <source>
        <dbReference type="EMBL" id="SBT15885.1"/>
    </source>
</evidence>
<dbReference type="Gene3D" id="1.10.2020.10">
    <property type="entry name" value="uronate isomerase, domain 2, chain A"/>
    <property type="match status" value="1"/>
</dbReference>
<comment type="catalytic activity">
    <reaction evidence="7">
        <text>aldehydo-D-galacturonate = keto-D-tagaturonate</text>
        <dbReference type="Rhea" id="RHEA:27702"/>
        <dbReference type="ChEBI" id="CHEBI:12952"/>
        <dbReference type="ChEBI" id="CHEBI:17886"/>
    </reaction>
</comment>
<dbReference type="PANTHER" id="PTHR30068">
    <property type="entry name" value="URONATE ISOMERASE"/>
    <property type="match status" value="1"/>
</dbReference>
<name>A0A1C3JLE8_9VIBR</name>
<dbReference type="GO" id="GO:0019698">
    <property type="term" value="P:D-galacturonate catabolic process"/>
    <property type="evidence" value="ECO:0007669"/>
    <property type="project" value="TreeGrafter"/>
</dbReference>
<organism evidence="8 9">
    <name type="scientific">Vibrio celticus</name>
    <dbReference type="NCBI Taxonomy" id="446372"/>
    <lineage>
        <taxon>Bacteria</taxon>
        <taxon>Pseudomonadati</taxon>
        <taxon>Pseudomonadota</taxon>
        <taxon>Gammaproteobacteria</taxon>
        <taxon>Vibrionales</taxon>
        <taxon>Vibrionaceae</taxon>
        <taxon>Vibrio</taxon>
    </lineage>
</organism>
<reference evidence="9" key="1">
    <citation type="submission" date="2016-06" db="EMBL/GenBank/DDBJ databases">
        <authorList>
            <person name="Rodrigo-Torres L."/>
            <person name="Arahal D.R."/>
        </authorList>
    </citation>
    <scope>NUCLEOTIDE SEQUENCE [LARGE SCALE GENOMIC DNA]</scope>
    <source>
        <strain evidence="9">CECT 7224</strain>
    </source>
</reference>
<evidence type="ECO:0000256" key="7">
    <source>
        <dbReference type="HAMAP-Rule" id="MF_00675"/>
    </source>
</evidence>
<sequence>MNSPFIGENFLLNNETSQHLFHSYAKQLPIIDYHNHLSAKEIYEDIQFSSISEAWLGHDHYKWRAMRANGITEHYITGEAEARDKFDKWCQSVPYLIGNPLYHWNHLELKRYFDVDLIINEENGAQIWESCNLQLSQPSHSARNLLRMRNVESLCTTDDPLSDLEYHKALADEGFEIKVLPTFRSDDLFYIENSEKFLNWVSRLAQKTQSNIETLDELFLALDQRFTYFHEMGCRLSDMGIKTVPYVKSSKDDADAVFKKALEGQSISQREVDVFKTQIFNFIGKKNHELGWTMQLHIGVLQDPNQRRFEELGPATGFSSIDDTTFAQNLSKLLSDLDYQRKLSKTIIYALNPRDNAVIATLIGAYQDSDFGPGKIQFGSAWWFNDQKQGMEEQLKTLGSIGMLGRFVGMLTDSRSLLSMPRHEYFRRILCNLIGQWVEDGELPNDEALLKQTVEGICYANAKQYFKL</sequence>
<evidence type="ECO:0000256" key="2">
    <source>
        <dbReference type="ARBA" id="ARBA00004892"/>
    </source>
</evidence>
<evidence type="ECO:0000256" key="6">
    <source>
        <dbReference type="ARBA" id="ARBA00023235"/>
    </source>
</evidence>
<dbReference type="UniPathway" id="UPA00246"/>
<evidence type="ECO:0000313" key="9">
    <source>
        <dbReference type="Proteomes" id="UP000092819"/>
    </source>
</evidence>
<dbReference type="NCBIfam" id="NF002794">
    <property type="entry name" value="PRK02925.1"/>
    <property type="match status" value="1"/>
</dbReference>
<dbReference type="EC" id="5.3.1.12" evidence="4 7"/>
<dbReference type="RefSeq" id="WP_065677916.1">
    <property type="nucleotide sequence ID" value="NZ_AP025464.1"/>
</dbReference>
<dbReference type="Gene3D" id="3.20.20.140">
    <property type="entry name" value="Metal-dependent hydrolases"/>
    <property type="match status" value="1"/>
</dbReference>
<comment type="pathway">
    <text evidence="2 7">Carbohydrate metabolism; pentose and glucuronate interconversion.</text>
</comment>
<protein>
    <recommendedName>
        <fullName evidence="5 7">Uronate isomerase</fullName>
        <ecNumber evidence="4 7">5.3.1.12</ecNumber>
    </recommendedName>
    <alternativeName>
        <fullName evidence="7">Glucuronate isomerase</fullName>
    </alternativeName>
    <alternativeName>
        <fullName evidence="7">Uronic isomerase</fullName>
    </alternativeName>
</protein>
<evidence type="ECO:0000256" key="4">
    <source>
        <dbReference type="ARBA" id="ARBA00012546"/>
    </source>
</evidence>
<gene>
    <name evidence="8" type="primary">uxaC_2</name>
    <name evidence="7" type="synonym">uxaC</name>
    <name evidence="8" type="ORF">VCE7224_04711</name>
</gene>
<keyword evidence="6 7" id="KW-0413">Isomerase</keyword>
<dbReference type="EMBL" id="FLQZ01000195">
    <property type="protein sequence ID" value="SBT15885.1"/>
    <property type="molecule type" value="Genomic_DNA"/>
</dbReference>
<evidence type="ECO:0000256" key="3">
    <source>
        <dbReference type="ARBA" id="ARBA00008397"/>
    </source>
</evidence>
<evidence type="ECO:0000256" key="1">
    <source>
        <dbReference type="ARBA" id="ARBA00001165"/>
    </source>
</evidence>